<dbReference type="Proteomes" id="UP000000442">
    <property type="component" value="Chromosome"/>
</dbReference>
<dbReference type="HOGENOM" id="CLU_488109_0_0_7"/>
<name>C0QAA8_DESAH</name>
<dbReference type="OrthoDB" id="6206384at2"/>
<protein>
    <submittedName>
        <fullName evidence="1">Uncharacterized protein</fullName>
    </submittedName>
</protein>
<proteinExistence type="predicted"/>
<reference evidence="1 2" key="1">
    <citation type="journal article" date="2009" name="Environ. Microbiol.">
        <title>Genome sequence of Desulfobacterium autotrophicum HRM2, a marine sulfate reducer oxidizing organic carbon completely to carbon dioxide.</title>
        <authorList>
            <person name="Strittmatter A.W."/>
            <person name="Liesegang H."/>
            <person name="Rabus R."/>
            <person name="Decker I."/>
            <person name="Amann J."/>
            <person name="Andres S."/>
            <person name="Henne A."/>
            <person name="Fricke W.F."/>
            <person name="Martinez-Arias R."/>
            <person name="Bartels D."/>
            <person name="Goesmann A."/>
            <person name="Krause L."/>
            <person name="Puehler A."/>
            <person name="Klenk H.P."/>
            <person name="Richter M."/>
            <person name="Schuler M."/>
            <person name="Gloeckner F.O."/>
            <person name="Meyerdierks A."/>
            <person name="Gottschalk G."/>
            <person name="Amann R."/>
        </authorList>
    </citation>
    <scope>NUCLEOTIDE SEQUENCE [LARGE SCALE GENOMIC DNA]</scope>
    <source>
        <strain evidence="2">ATCC 43914 / DSM 3382 / HRM2</strain>
    </source>
</reference>
<evidence type="ECO:0000313" key="1">
    <source>
        <dbReference type="EMBL" id="ACN14693.1"/>
    </source>
</evidence>
<gene>
    <name evidence="1" type="ordered locus">HRM2_15840</name>
</gene>
<evidence type="ECO:0000313" key="2">
    <source>
        <dbReference type="Proteomes" id="UP000000442"/>
    </source>
</evidence>
<dbReference type="RefSeq" id="WP_015903480.1">
    <property type="nucleotide sequence ID" value="NC_012108.1"/>
</dbReference>
<accession>C0QAA8</accession>
<dbReference type="EMBL" id="CP001087">
    <property type="protein sequence ID" value="ACN14693.1"/>
    <property type="molecule type" value="Genomic_DNA"/>
</dbReference>
<sequence>MKLLDKTPLSKWWAEAKENYNSDEILRVLLDNKDKLEESLAKLGGKKRLYSAFDRMFSFFSRLAGAADKISEKTQHFLMRFSWFRGFIEKARGWKNHLNFKELIEFARTKLYSLWHAPHNETAIKLLEEIVEFVSKHGVDINVYFPEAKQKLFEKKDQLLQHKFFQEFSQTRLEQLLAIQFSFDRSIFPVLPDTAFWHKFFEFAEKKKVVDIVLVNKNGKRVSFKKDSAEAIAATDTVLTLHKLSKIKNKGHRIFFVGHHEGYLGPYFVRSVIRKLGFHNLTRNCNTVVGPRMFSNVVLRNGAANVGNLFITVPSQKTTIIKTGGLAEELRKTAKRTQCLIKLPDAGLYLMKKLTYEEFMNAMVNGNPDAFVKHTSFMDDEIKVELTTFLETENFAEAMKSFSKGDYDLFKKIMKESFLIFPEGSRSYIDPDGGVVMKYVNPKYLQSYMRPGDFIASINLVGGSELTRGWHLRSATLGVSMGDPIEVTAEMIKNYEEEGIKVMRNIAQLPNIKDVRFKEEIQYKPARPERGMASGHNKYGNSANVNALVGVSYKRGEN</sequence>
<keyword evidence="2" id="KW-1185">Reference proteome</keyword>
<dbReference type="AlphaFoldDB" id="C0QAA8"/>
<organism evidence="1 2">
    <name type="scientific">Desulforapulum autotrophicum (strain ATCC 43914 / DSM 3382 / VKM B-1955 / HRM2)</name>
    <name type="common">Desulfobacterium autotrophicum</name>
    <dbReference type="NCBI Taxonomy" id="177437"/>
    <lineage>
        <taxon>Bacteria</taxon>
        <taxon>Pseudomonadati</taxon>
        <taxon>Thermodesulfobacteriota</taxon>
        <taxon>Desulfobacteria</taxon>
        <taxon>Desulfobacterales</taxon>
        <taxon>Desulfobacteraceae</taxon>
        <taxon>Desulforapulum</taxon>
    </lineage>
</organism>
<dbReference type="KEGG" id="dat:HRM2_15840"/>